<feature type="domain" description="LD-carboxypeptidase N-terminal" evidence="4">
    <location>
        <begin position="14"/>
        <end position="135"/>
    </location>
</feature>
<dbReference type="InterPro" id="IPR040449">
    <property type="entry name" value="Peptidase_S66_N"/>
</dbReference>
<feature type="domain" description="LD-carboxypeptidase C-terminal" evidence="5">
    <location>
        <begin position="209"/>
        <end position="329"/>
    </location>
</feature>
<protein>
    <submittedName>
        <fullName evidence="6">LD-carboxypeptidase</fullName>
    </submittedName>
</protein>
<evidence type="ECO:0000256" key="3">
    <source>
        <dbReference type="PIRSR" id="PIRSR028757-1"/>
    </source>
</evidence>
<dbReference type="SUPFAM" id="SSF141986">
    <property type="entry name" value="LD-carboxypeptidase A C-terminal domain-like"/>
    <property type="match status" value="1"/>
</dbReference>
<dbReference type="SUPFAM" id="SSF52317">
    <property type="entry name" value="Class I glutamine amidotransferase-like"/>
    <property type="match status" value="1"/>
</dbReference>
<reference evidence="6 7" key="1">
    <citation type="submission" date="2017-12" db="EMBL/GenBank/DDBJ databases">
        <title>Taxonomic description and draft genome of Pradoshia cofamensis Gen. nov., sp. nov., a thermotolerant bacillale isolated from anterior gut of earthworm Eisenia fetida.</title>
        <authorList>
            <person name="Saha T."/>
            <person name="Chakraborty R."/>
        </authorList>
    </citation>
    <scope>NUCLEOTIDE SEQUENCE [LARGE SCALE GENOMIC DNA]</scope>
    <source>
        <strain evidence="6 7">EAG3</strain>
    </source>
</reference>
<comment type="caution">
    <text evidence="6">The sequence shown here is derived from an EMBL/GenBank/DDBJ whole genome shotgun (WGS) entry which is preliminary data.</text>
</comment>
<accession>A0A2S7MYB2</accession>
<evidence type="ECO:0000313" key="7">
    <source>
        <dbReference type="Proteomes" id="UP000239663"/>
    </source>
</evidence>
<evidence type="ECO:0000256" key="1">
    <source>
        <dbReference type="ARBA" id="ARBA00010233"/>
    </source>
</evidence>
<dbReference type="InterPro" id="IPR029062">
    <property type="entry name" value="Class_I_gatase-like"/>
</dbReference>
<dbReference type="OrthoDB" id="9807329at2"/>
<dbReference type="AlphaFoldDB" id="A0A2S7MYB2"/>
<organism evidence="6 7">
    <name type="scientific">Pradoshia eiseniae</name>
    <dbReference type="NCBI Taxonomy" id="2064768"/>
    <lineage>
        <taxon>Bacteria</taxon>
        <taxon>Bacillati</taxon>
        <taxon>Bacillota</taxon>
        <taxon>Bacilli</taxon>
        <taxon>Bacillales</taxon>
        <taxon>Bacillaceae</taxon>
        <taxon>Pradoshia</taxon>
    </lineage>
</organism>
<comment type="similarity">
    <text evidence="1">Belongs to the peptidase S66 family.</text>
</comment>
<dbReference type="Gene3D" id="3.50.30.60">
    <property type="entry name" value="LD-carboxypeptidase A C-terminal domain-like"/>
    <property type="match status" value="1"/>
</dbReference>
<dbReference type="PANTHER" id="PTHR30237:SF4">
    <property type="entry name" value="LD-CARBOXYPEPTIDASE C-TERMINAL DOMAIN-CONTAINING PROTEIN"/>
    <property type="match status" value="1"/>
</dbReference>
<sequence>MLQKPKKLQAGDLIATASLSSGMAGEDAFLARYLCGKSRVEGLFDLKVTELPHTLKGEDYVHNHPEERARDLADAFMDESIKGIFSCIGGEDSLRMIPYIDYESIRNHPKIFLGYSDSTITHLICYKAGIMSYYGPSILAEFAENGGLFKYTEKWVKKVLFSDEPIGEVEPPAEWTSEFIPWEAGNEERPRKMLPNGGYEVLQGTGIKRGRLLGGCMEVLEMAKGTEIWPAKAEWEGKLIFFETSEEKTSPEMLRRWLRNYGVQGIFEKAAGLLFAKPYDEQYYEEYKEVILEVVCDELGLCDLPIFYNMSFGHTAPMSIMPYGAMAEIDCEQKKFRIVESGVC</sequence>
<name>A0A2S7MYB2_9BACI</name>
<feature type="active site" description="Charge relay system" evidence="3">
    <location>
        <position position="243"/>
    </location>
</feature>
<dbReference type="InterPro" id="IPR003507">
    <property type="entry name" value="S66_fam"/>
</dbReference>
<dbReference type="EMBL" id="PKOZ01000007">
    <property type="protein sequence ID" value="PQD94794.1"/>
    <property type="molecule type" value="Genomic_DNA"/>
</dbReference>
<proteinExistence type="inferred from homology"/>
<keyword evidence="6" id="KW-0645">Protease</keyword>
<gene>
    <name evidence="6" type="ORF">CYL18_12575</name>
</gene>
<dbReference type="PIRSF" id="PIRSF028757">
    <property type="entry name" value="LD-carboxypeptidase"/>
    <property type="match status" value="1"/>
</dbReference>
<keyword evidence="7" id="KW-1185">Reference proteome</keyword>
<evidence type="ECO:0000313" key="6">
    <source>
        <dbReference type="EMBL" id="PQD94794.1"/>
    </source>
</evidence>
<keyword evidence="2" id="KW-0378">Hydrolase</keyword>
<dbReference type="Pfam" id="PF17676">
    <property type="entry name" value="Peptidase_S66C"/>
    <property type="match status" value="1"/>
</dbReference>
<dbReference type="InterPro" id="IPR027478">
    <property type="entry name" value="LdcA_N"/>
</dbReference>
<dbReference type="Gene3D" id="3.40.50.10740">
    <property type="entry name" value="Class I glutamine amidotransferase-like"/>
    <property type="match status" value="1"/>
</dbReference>
<feature type="active site" description="Nucleophile" evidence="3">
    <location>
        <position position="116"/>
    </location>
</feature>
<dbReference type="GO" id="GO:0004180">
    <property type="term" value="F:carboxypeptidase activity"/>
    <property type="evidence" value="ECO:0007669"/>
    <property type="project" value="UniProtKB-KW"/>
</dbReference>
<dbReference type="Proteomes" id="UP000239663">
    <property type="component" value="Unassembled WGS sequence"/>
</dbReference>
<evidence type="ECO:0000259" key="4">
    <source>
        <dbReference type="Pfam" id="PF02016"/>
    </source>
</evidence>
<feature type="active site" description="Charge relay system" evidence="3">
    <location>
        <position position="314"/>
    </location>
</feature>
<evidence type="ECO:0000259" key="5">
    <source>
        <dbReference type="Pfam" id="PF17676"/>
    </source>
</evidence>
<dbReference type="PANTHER" id="PTHR30237">
    <property type="entry name" value="MURAMOYLTETRAPEPTIDE CARBOXYPEPTIDASE"/>
    <property type="match status" value="1"/>
</dbReference>
<evidence type="ECO:0000256" key="2">
    <source>
        <dbReference type="ARBA" id="ARBA00022801"/>
    </source>
</evidence>
<dbReference type="CDD" id="cd07062">
    <property type="entry name" value="Peptidase_S66_mccF_like"/>
    <property type="match status" value="1"/>
</dbReference>
<dbReference type="InterPro" id="IPR040921">
    <property type="entry name" value="Peptidase_S66C"/>
</dbReference>
<dbReference type="RefSeq" id="WP_104849869.1">
    <property type="nucleotide sequence ID" value="NZ_PKOZ01000007.1"/>
</dbReference>
<dbReference type="InterPro" id="IPR027461">
    <property type="entry name" value="Carboxypeptidase_A_C_sf"/>
</dbReference>
<keyword evidence="6" id="KW-0121">Carboxypeptidase</keyword>
<dbReference type="Pfam" id="PF02016">
    <property type="entry name" value="Peptidase_S66"/>
    <property type="match status" value="1"/>
</dbReference>